<sequence length="31" mass="3935">MEERNFLLMRYFFSRKSYKKLLNFSNLSKNE</sequence>
<comment type="caution">
    <text evidence="1">The sequence shown here is derived from an EMBL/GenBank/DDBJ whole genome shotgun (WGS) entry which is preliminary data.</text>
</comment>
<evidence type="ECO:0000313" key="2">
    <source>
        <dbReference type="Proteomes" id="UP001497382"/>
    </source>
</evidence>
<gene>
    <name evidence="1" type="ORF">LARSCL_LOCUS8051</name>
</gene>
<reference evidence="1 2" key="1">
    <citation type="submission" date="2024-04" db="EMBL/GenBank/DDBJ databases">
        <authorList>
            <person name="Rising A."/>
            <person name="Reimegard J."/>
            <person name="Sonavane S."/>
            <person name="Akerstrom W."/>
            <person name="Nylinder S."/>
            <person name="Hedman E."/>
            <person name="Kallberg Y."/>
        </authorList>
    </citation>
    <scope>NUCLEOTIDE SEQUENCE [LARGE SCALE GENOMIC DNA]</scope>
</reference>
<keyword evidence="2" id="KW-1185">Reference proteome</keyword>
<accession>A0AAV1ZUS2</accession>
<dbReference type="EMBL" id="CAXIEN010000084">
    <property type="protein sequence ID" value="CAL1275405.1"/>
    <property type="molecule type" value="Genomic_DNA"/>
</dbReference>
<evidence type="ECO:0000313" key="1">
    <source>
        <dbReference type="EMBL" id="CAL1275405.1"/>
    </source>
</evidence>
<name>A0AAV1ZUS2_9ARAC</name>
<organism evidence="1 2">
    <name type="scientific">Larinioides sclopetarius</name>
    <dbReference type="NCBI Taxonomy" id="280406"/>
    <lineage>
        <taxon>Eukaryota</taxon>
        <taxon>Metazoa</taxon>
        <taxon>Ecdysozoa</taxon>
        <taxon>Arthropoda</taxon>
        <taxon>Chelicerata</taxon>
        <taxon>Arachnida</taxon>
        <taxon>Araneae</taxon>
        <taxon>Araneomorphae</taxon>
        <taxon>Entelegynae</taxon>
        <taxon>Araneoidea</taxon>
        <taxon>Araneidae</taxon>
        <taxon>Larinioides</taxon>
    </lineage>
</organism>
<dbReference type="Proteomes" id="UP001497382">
    <property type="component" value="Unassembled WGS sequence"/>
</dbReference>
<protein>
    <submittedName>
        <fullName evidence="1">Uncharacterized protein</fullName>
    </submittedName>
</protein>
<proteinExistence type="predicted"/>
<dbReference type="AlphaFoldDB" id="A0AAV1ZUS2"/>